<feature type="transmembrane region" description="Helical" evidence="2">
    <location>
        <begin position="93"/>
        <end position="110"/>
    </location>
</feature>
<dbReference type="EMBL" id="JAAXPE010000027">
    <property type="protein sequence ID" value="NKY88238.1"/>
    <property type="molecule type" value="Genomic_DNA"/>
</dbReference>
<protein>
    <recommendedName>
        <fullName evidence="3">Alpha/beta-hydrolase N-terminal domain-containing protein</fullName>
    </recommendedName>
</protein>
<evidence type="ECO:0000256" key="2">
    <source>
        <dbReference type="SAM" id="Phobius"/>
    </source>
</evidence>
<sequence length="173" mass="18488">MLKAQKRRVPKEQNSPVRRHPHLLTRPRIDTVVAVTLAVVLSLLPSVLPRTSASQAILTGVPVALAIGIAGLTRTALGRWGFDVDARFGRHRVPVLLVCGFVVTAALVRAAAWQNGLHAVMGMAPTGAAYWLRCALGAALVVVLLVGLGRAIRWLVRACLRLVLRPAGRTAGH</sequence>
<gene>
    <name evidence="4" type="ORF">HGA07_21775</name>
</gene>
<proteinExistence type="predicted"/>
<keyword evidence="2" id="KW-1133">Transmembrane helix</keyword>
<dbReference type="RefSeq" id="WP_157171647.1">
    <property type="nucleotide sequence ID" value="NZ_CAWPHS010000020.1"/>
</dbReference>
<reference evidence="4 5" key="1">
    <citation type="submission" date="2020-04" db="EMBL/GenBank/DDBJ databases">
        <title>MicrobeNet Type strains.</title>
        <authorList>
            <person name="Nicholson A.C."/>
        </authorList>
    </citation>
    <scope>NUCLEOTIDE SEQUENCE [LARGE SCALE GENOMIC DNA]</scope>
    <source>
        <strain evidence="4 5">DSM 44445</strain>
    </source>
</reference>
<evidence type="ECO:0000259" key="3">
    <source>
        <dbReference type="Pfam" id="PF15420"/>
    </source>
</evidence>
<organism evidence="4 5">
    <name type="scientific">Nocardia veterana</name>
    <dbReference type="NCBI Taxonomy" id="132249"/>
    <lineage>
        <taxon>Bacteria</taxon>
        <taxon>Bacillati</taxon>
        <taxon>Actinomycetota</taxon>
        <taxon>Actinomycetes</taxon>
        <taxon>Mycobacteriales</taxon>
        <taxon>Nocardiaceae</taxon>
        <taxon>Nocardia</taxon>
    </lineage>
</organism>
<feature type="transmembrane region" description="Helical" evidence="2">
    <location>
        <begin position="29"/>
        <end position="48"/>
    </location>
</feature>
<keyword evidence="5" id="KW-1185">Reference proteome</keyword>
<dbReference type="AlphaFoldDB" id="A0A7X6RK07"/>
<evidence type="ECO:0000313" key="4">
    <source>
        <dbReference type="EMBL" id="NKY88238.1"/>
    </source>
</evidence>
<dbReference type="InterPro" id="IPR027788">
    <property type="entry name" value="Alpha/beta-hydrolase_N_dom"/>
</dbReference>
<dbReference type="Pfam" id="PF15420">
    <property type="entry name" value="Abhydrolase_9_N"/>
    <property type="match status" value="1"/>
</dbReference>
<comment type="caution">
    <text evidence="4">The sequence shown here is derived from an EMBL/GenBank/DDBJ whole genome shotgun (WGS) entry which is preliminary data.</text>
</comment>
<evidence type="ECO:0000256" key="1">
    <source>
        <dbReference type="SAM" id="MobiDB-lite"/>
    </source>
</evidence>
<evidence type="ECO:0000313" key="5">
    <source>
        <dbReference type="Proteomes" id="UP000523447"/>
    </source>
</evidence>
<feature type="transmembrane region" description="Helical" evidence="2">
    <location>
        <begin position="54"/>
        <end position="72"/>
    </location>
</feature>
<dbReference type="Proteomes" id="UP000523447">
    <property type="component" value="Unassembled WGS sequence"/>
</dbReference>
<keyword evidence="2" id="KW-0812">Transmembrane</keyword>
<keyword evidence="2" id="KW-0472">Membrane</keyword>
<feature type="domain" description="Alpha/beta-hydrolase N-terminal" evidence="3">
    <location>
        <begin position="45"/>
        <end position="165"/>
    </location>
</feature>
<feature type="transmembrane region" description="Helical" evidence="2">
    <location>
        <begin position="130"/>
        <end position="152"/>
    </location>
</feature>
<name>A0A7X6RK07_9NOCA</name>
<feature type="region of interest" description="Disordered" evidence="1">
    <location>
        <begin position="1"/>
        <end position="20"/>
    </location>
</feature>
<accession>A0A7X6RK07</accession>